<name>A0A0F9ASI8_9ZZZZ</name>
<comment type="caution">
    <text evidence="2">The sequence shown here is derived from an EMBL/GenBank/DDBJ whole genome shotgun (WGS) entry which is preliminary data.</text>
</comment>
<dbReference type="AlphaFoldDB" id="A0A0F9ASI8"/>
<sequence length="104" mass="10959">MVTKMNPKLIAGLIVLYLVIGYMAVELGFASPAVAPATEIPNSPEEAASLWDKIASILAPLGWAFNAVAGLFQLASFQTDGVPPMVNSLIFLPMGMVVLISGIR</sequence>
<feature type="non-terminal residue" evidence="2">
    <location>
        <position position="104"/>
    </location>
</feature>
<accession>A0A0F9ASI8</accession>
<keyword evidence="1" id="KW-1133">Transmembrane helix</keyword>
<feature type="transmembrane region" description="Helical" evidence="1">
    <location>
        <begin position="86"/>
        <end position="103"/>
    </location>
</feature>
<organism evidence="2">
    <name type="scientific">marine sediment metagenome</name>
    <dbReference type="NCBI Taxonomy" id="412755"/>
    <lineage>
        <taxon>unclassified sequences</taxon>
        <taxon>metagenomes</taxon>
        <taxon>ecological metagenomes</taxon>
    </lineage>
</organism>
<evidence type="ECO:0000313" key="2">
    <source>
        <dbReference type="EMBL" id="KKL12569.1"/>
    </source>
</evidence>
<gene>
    <name evidence="2" type="ORF">LCGC14_2534470</name>
</gene>
<proteinExistence type="predicted"/>
<protein>
    <submittedName>
        <fullName evidence="2">Uncharacterized protein</fullName>
    </submittedName>
</protein>
<reference evidence="2" key="1">
    <citation type="journal article" date="2015" name="Nature">
        <title>Complex archaea that bridge the gap between prokaryotes and eukaryotes.</title>
        <authorList>
            <person name="Spang A."/>
            <person name="Saw J.H."/>
            <person name="Jorgensen S.L."/>
            <person name="Zaremba-Niedzwiedzka K."/>
            <person name="Martijn J."/>
            <person name="Lind A.E."/>
            <person name="van Eijk R."/>
            <person name="Schleper C."/>
            <person name="Guy L."/>
            <person name="Ettema T.J."/>
        </authorList>
    </citation>
    <scope>NUCLEOTIDE SEQUENCE</scope>
</reference>
<dbReference type="EMBL" id="LAZR01041203">
    <property type="protein sequence ID" value="KKL12569.1"/>
    <property type="molecule type" value="Genomic_DNA"/>
</dbReference>
<keyword evidence="1" id="KW-0812">Transmembrane</keyword>
<keyword evidence="1" id="KW-0472">Membrane</keyword>
<evidence type="ECO:0000256" key="1">
    <source>
        <dbReference type="SAM" id="Phobius"/>
    </source>
</evidence>